<accession>A0A419UX38</accession>
<evidence type="ECO:0000256" key="2">
    <source>
        <dbReference type="ARBA" id="ARBA00022692"/>
    </source>
</evidence>
<dbReference type="AlphaFoldDB" id="A0A419UX38"/>
<feature type="transmembrane region" description="Helical" evidence="6">
    <location>
        <begin position="140"/>
        <end position="161"/>
    </location>
</feature>
<gene>
    <name evidence="8" type="ORF">ATL39_3115</name>
</gene>
<dbReference type="InterPro" id="IPR044880">
    <property type="entry name" value="NCX_ion-bd_dom_sf"/>
</dbReference>
<dbReference type="PANTHER" id="PTHR10846">
    <property type="entry name" value="SODIUM/POTASSIUM/CALCIUM EXCHANGER"/>
    <property type="match status" value="1"/>
</dbReference>
<dbReference type="InterPro" id="IPR004837">
    <property type="entry name" value="NaCa_Exmemb"/>
</dbReference>
<proteinExistence type="predicted"/>
<dbReference type="InterPro" id="IPR004481">
    <property type="entry name" value="K/Na/Ca-exchanger"/>
</dbReference>
<evidence type="ECO:0000256" key="3">
    <source>
        <dbReference type="ARBA" id="ARBA00022989"/>
    </source>
</evidence>
<dbReference type="EMBL" id="RAPK01000011">
    <property type="protein sequence ID" value="RKD69689.1"/>
    <property type="molecule type" value="Genomic_DNA"/>
</dbReference>
<evidence type="ECO:0000256" key="5">
    <source>
        <dbReference type="SAM" id="MobiDB-lite"/>
    </source>
</evidence>
<evidence type="ECO:0000313" key="8">
    <source>
        <dbReference type="EMBL" id="RKD69689.1"/>
    </source>
</evidence>
<keyword evidence="9" id="KW-1185">Reference proteome</keyword>
<dbReference type="Proteomes" id="UP000285120">
    <property type="component" value="Unassembled WGS sequence"/>
</dbReference>
<feature type="transmembrane region" description="Helical" evidence="6">
    <location>
        <begin position="79"/>
        <end position="101"/>
    </location>
</feature>
<comment type="subcellular location">
    <subcellularLocation>
        <location evidence="1">Membrane</location>
        <topology evidence="1">Multi-pass membrane protein</topology>
    </subcellularLocation>
</comment>
<feature type="transmembrane region" description="Helical" evidence="6">
    <location>
        <begin position="326"/>
        <end position="346"/>
    </location>
</feature>
<dbReference type="GO" id="GO:0006874">
    <property type="term" value="P:intracellular calcium ion homeostasis"/>
    <property type="evidence" value="ECO:0007669"/>
    <property type="project" value="TreeGrafter"/>
</dbReference>
<sequence>MHRQGTVTLSATLAIFLFITAAVVSAVAAVRLSTHADSISRNTKLSGFLAGTLLLAVATSLPELTATISASVIGNADIAVGNGLGSLLFNIFVLFALDIYFRKKRLFLTVSHDHTYTGIIALLLSTVAAAGLYLQSNLTLAGISMTSLAIAVIYILGIWFVSKKKPQAEEEESGQAEEKNDAASSAQHQKENTASSVKGFLLFAVIIFISGSALSITGDIMANTTGISATAVGSILVALATSIPDAVGVFVALRLANANMAIGAILGSNIFNIAVIVIGDLFYQKNSIWTDTEDQTILVAGAGFFLTVLVMVIIKRDHTRNSFTYILPSLIAVTGYIAFLISIIAAG</sequence>
<dbReference type="GO" id="GO:0005262">
    <property type="term" value="F:calcium channel activity"/>
    <property type="evidence" value="ECO:0007669"/>
    <property type="project" value="TreeGrafter"/>
</dbReference>
<protein>
    <submittedName>
        <fullName evidence="8">Cation:H+ antiporter</fullName>
    </submittedName>
</protein>
<dbReference type="Gene3D" id="1.20.1420.30">
    <property type="entry name" value="NCX, central ion-binding region"/>
    <property type="match status" value="2"/>
</dbReference>
<feature type="transmembrane region" description="Helical" evidence="6">
    <location>
        <begin position="295"/>
        <end position="314"/>
    </location>
</feature>
<feature type="transmembrane region" description="Helical" evidence="6">
    <location>
        <begin position="227"/>
        <end position="253"/>
    </location>
</feature>
<feature type="transmembrane region" description="Helical" evidence="6">
    <location>
        <begin position="45"/>
        <end position="73"/>
    </location>
</feature>
<name>A0A419UX38_9BACL</name>
<feature type="transmembrane region" description="Helical" evidence="6">
    <location>
        <begin position="12"/>
        <end position="33"/>
    </location>
</feature>
<reference evidence="8 9" key="1">
    <citation type="submission" date="2018-09" db="EMBL/GenBank/DDBJ databases">
        <title>Genomic Encyclopedia of Archaeal and Bacterial Type Strains, Phase II (KMG-II): from individual species to whole genera.</title>
        <authorList>
            <person name="Goeker M."/>
        </authorList>
    </citation>
    <scope>NUCLEOTIDE SEQUENCE [LARGE SCALE GENOMIC DNA]</scope>
    <source>
        <strain evidence="8 9">DSM 17008</strain>
    </source>
</reference>
<feature type="transmembrane region" description="Helical" evidence="6">
    <location>
        <begin position="260"/>
        <end position="283"/>
    </location>
</feature>
<evidence type="ECO:0000313" key="9">
    <source>
        <dbReference type="Proteomes" id="UP000285120"/>
    </source>
</evidence>
<organism evidence="8 9">
    <name type="scientific">Sinobaca qinghaiensis</name>
    <dbReference type="NCBI Taxonomy" id="342944"/>
    <lineage>
        <taxon>Bacteria</taxon>
        <taxon>Bacillati</taxon>
        <taxon>Bacillota</taxon>
        <taxon>Bacilli</taxon>
        <taxon>Bacillales</taxon>
        <taxon>Sporolactobacillaceae</taxon>
        <taxon>Sinobaca</taxon>
    </lineage>
</organism>
<feature type="transmembrane region" description="Helical" evidence="6">
    <location>
        <begin position="113"/>
        <end position="134"/>
    </location>
</feature>
<feature type="domain" description="Sodium/calcium exchanger membrane region" evidence="7">
    <location>
        <begin position="198"/>
        <end position="342"/>
    </location>
</feature>
<keyword evidence="2 6" id="KW-0812">Transmembrane</keyword>
<evidence type="ECO:0000259" key="7">
    <source>
        <dbReference type="Pfam" id="PF01699"/>
    </source>
</evidence>
<comment type="caution">
    <text evidence="8">The sequence shown here is derived from an EMBL/GenBank/DDBJ whole genome shotgun (WGS) entry which is preliminary data.</text>
</comment>
<keyword evidence="4 6" id="KW-0472">Membrane</keyword>
<feature type="domain" description="Sodium/calcium exchanger membrane region" evidence="7">
    <location>
        <begin position="14"/>
        <end position="160"/>
    </location>
</feature>
<evidence type="ECO:0000256" key="4">
    <source>
        <dbReference type="ARBA" id="ARBA00023136"/>
    </source>
</evidence>
<evidence type="ECO:0000256" key="1">
    <source>
        <dbReference type="ARBA" id="ARBA00004141"/>
    </source>
</evidence>
<dbReference type="Pfam" id="PF01699">
    <property type="entry name" value="Na_Ca_ex"/>
    <property type="match status" value="2"/>
</dbReference>
<keyword evidence="3 6" id="KW-1133">Transmembrane helix</keyword>
<dbReference type="GO" id="GO:0008273">
    <property type="term" value="F:calcium, potassium:sodium antiporter activity"/>
    <property type="evidence" value="ECO:0007669"/>
    <property type="project" value="TreeGrafter"/>
</dbReference>
<feature type="region of interest" description="Disordered" evidence="5">
    <location>
        <begin position="169"/>
        <end position="188"/>
    </location>
</feature>
<evidence type="ECO:0000256" key="6">
    <source>
        <dbReference type="SAM" id="Phobius"/>
    </source>
</evidence>
<dbReference type="OrthoDB" id="9794225at2"/>
<dbReference type="PANTHER" id="PTHR10846:SF8">
    <property type="entry name" value="INNER MEMBRANE PROTEIN YRBG"/>
    <property type="match status" value="1"/>
</dbReference>
<dbReference type="GO" id="GO:0005886">
    <property type="term" value="C:plasma membrane"/>
    <property type="evidence" value="ECO:0007669"/>
    <property type="project" value="TreeGrafter"/>
</dbReference>
<feature type="transmembrane region" description="Helical" evidence="6">
    <location>
        <begin position="200"/>
        <end position="221"/>
    </location>
</feature>